<dbReference type="InterPro" id="IPR032466">
    <property type="entry name" value="Metal_Hydrolase"/>
</dbReference>
<dbReference type="HOGENOM" id="CLU_016107_2_1_0"/>
<dbReference type="eggNOG" id="COG3653">
    <property type="taxonomic scope" value="Bacteria"/>
</dbReference>
<keyword evidence="1 3" id="KW-0378">Hydrolase</keyword>
<dbReference type="Gene3D" id="3.20.20.140">
    <property type="entry name" value="Metal-dependent hydrolases"/>
    <property type="match status" value="2"/>
</dbReference>
<dbReference type="SUPFAM" id="SSF51556">
    <property type="entry name" value="Metallo-dependent hydrolases"/>
    <property type="match status" value="1"/>
</dbReference>
<dbReference type="Pfam" id="PF07969">
    <property type="entry name" value="Amidohydro_3"/>
    <property type="match status" value="1"/>
</dbReference>
<dbReference type="PANTHER" id="PTHR11113:SF2">
    <property type="entry name" value="ADENINE DEAMINASE"/>
    <property type="match status" value="1"/>
</dbReference>
<dbReference type="EC" id="3.5.1.83" evidence="3"/>
<dbReference type="SUPFAM" id="SSF51338">
    <property type="entry name" value="Composite domain of metallo-dependent hydrolases"/>
    <property type="match status" value="1"/>
</dbReference>
<evidence type="ECO:0000313" key="3">
    <source>
        <dbReference type="EMBL" id="ACM05636.1"/>
    </source>
</evidence>
<dbReference type="Proteomes" id="UP000000447">
    <property type="component" value="Chromosome"/>
</dbReference>
<sequence>MEIDLLIRNGRVVDGTGNPWFQADVAVRGDRIVAVAPPGRIEPRNAREVVDASGCVVSPGFIDIQSHSIYPLMRDGRSLSKIAQGVTTEIMGEGWTPAPFGGRISEPIPSAYFARRLPEWEERARQWRRFRDWLEAMVERGVSPNIGSFLAGGTLREYVKGYDMSPASPDEIAAMRRLVAEAMEDGAFGVAYALIYPPDAYASTDEIVEICREVARWGGLYITHIRSEGERLFEALEEAIQIGQQAGIPVEIYHLKASGRRNWWKFPSVLERIERARRDGIDVTADVYPYTAAGTGLASVLPPWVAAGGRFYENLRDPAMRERIRREVTNPSGDWEALGTEAGPEGIMPVGLHHPSLLRFVGKRLSEIAAERGQDWIDAAIDLLSIEGRNIFTIYFVMDETNVRAALRQPWIKVATDAGGLDPAWARAEGPVHPRAYGTYPRVLARFVRELRDLTLEEAIRKMTSAVADRLGIRDRGQVRPGFFADLVVFDPESVADRATFEDPHQLATGIRSVWVNGVCVLRDGIHTGAMPGRIVSGPARA</sequence>
<gene>
    <name evidence="3" type="ordered locus">trd_1943</name>
</gene>
<evidence type="ECO:0000313" key="4">
    <source>
        <dbReference type="Proteomes" id="UP000000447"/>
    </source>
</evidence>
<dbReference type="KEGG" id="tro:trd_1943"/>
<name>B9L243_THERP</name>
<dbReference type="GO" id="GO:0047422">
    <property type="term" value="F:N-acyl-D-aspartate deacylase activity"/>
    <property type="evidence" value="ECO:0007669"/>
    <property type="project" value="UniProtKB-EC"/>
</dbReference>
<dbReference type="InterPro" id="IPR013108">
    <property type="entry name" value="Amidohydro_3"/>
</dbReference>
<reference evidence="3 4" key="1">
    <citation type="journal article" date="2009" name="PLoS ONE">
        <title>Complete genome sequence of the aerobic CO-oxidizing thermophile Thermomicrobium roseum.</title>
        <authorList>
            <person name="Wu D."/>
            <person name="Raymond J."/>
            <person name="Wu M."/>
            <person name="Chatterji S."/>
            <person name="Ren Q."/>
            <person name="Graham J.E."/>
            <person name="Bryant D.A."/>
            <person name="Robb F."/>
            <person name="Colman A."/>
            <person name="Tallon L.J."/>
            <person name="Badger J.H."/>
            <person name="Madupu R."/>
            <person name="Ward N.L."/>
            <person name="Eisen J.A."/>
        </authorList>
    </citation>
    <scope>NUCLEOTIDE SEQUENCE [LARGE SCALE GENOMIC DNA]</scope>
    <source>
        <strain evidence="4">ATCC 27502 / DSM 5159 / P-2</strain>
    </source>
</reference>
<dbReference type="CDD" id="cd01297">
    <property type="entry name" value="D-aminoacylase"/>
    <property type="match status" value="1"/>
</dbReference>
<dbReference type="Gene3D" id="2.30.40.10">
    <property type="entry name" value="Urease, subunit C, domain 1"/>
    <property type="match status" value="1"/>
</dbReference>
<dbReference type="PANTHER" id="PTHR11113">
    <property type="entry name" value="N-ACETYLGLUCOSAMINE-6-PHOSPHATE DEACETYLASE"/>
    <property type="match status" value="1"/>
</dbReference>
<accession>B9L243</accession>
<dbReference type="OrthoDB" id="9775607at2"/>
<organism evidence="3 4">
    <name type="scientific">Thermomicrobium roseum (strain ATCC 27502 / DSM 5159 / P-2)</name>
    <dbReference type="NCBI Taxonomy" id="309801"/>
    <lineage>
        <taxon>Bacteria</taxon>
        <taxon>Pseudomonadati</taxon>
        <taxon>Thermomicrobiota</taxon>
        <taxon>Thermomicrobia</taxon>
        <taxon>Thermomicrobiales</taxon>
        <taxon>Thermomicrobiaceae</taxon>
        <taxon>Thermomicrobium</taxon>
    </lineage>
</organism>
<dbReference type="SMR" id="B9L243"/>
<dbReference type="EMBL" id="CP001275">
    <property type="protein sequence ID" value="ACM05636.1"/>
    <property type="molecule type" value="Genomic_DNA"/>
</dbReference>
<dbReference type="GO" id="GO:0000034">
    <property type="term" value="F:adenine deaminase activity"/>
    <property type="evidence" value="ECO:0007669"/>
    <property type="project" value="TreeGrafter"/>
</dbReference>
<proteinExistence type="predicted"/>
<feature type="domain" description="Amidohydrolase 3" evidence="2">
    <location>
        <begin position="403"/>
        <end position="521"/>
    </location>
</feature>
<dbReference type="InterPro" id="IPR011059">
    <property type="entry name" value="Metal-dep_hydrolase_composite"/>
</dbReference>
<dbReference type="RefSeq" id="WP_015922885.1">
    <property type="nucleotide sequence ID" value="NC_011959.1"/>
</dbReference>
<protein>
    <submittedName>
        <fullName evidence="3">N-acyl-D-aspartate deacylase</fullName>
        <ecNumber evidence="3">3.5.1.83</ecNumber>
    </submittedName>
</protein>
<dbReference type="STRING" id="309801.trd_1943"/>
<evidence type="ECO:0000256" key="1">
    <source>
        <dbReference type="ARBA" id="ARBA00022801"/>
    </source>
</evidence>
<dbReference type="AlphaFoldDB" id="B9L243"/>
<keyword evidence="4" id="KW-1185">Reference proteome</keyword>
<evidence type="ECO:0000259" key="2">
    <source>
        <dbReference type="Pfam" id="PF07969"/>
    </source>
</evidence>